<organism evidence="3 4">
    <name type="scientific">Corallococcus praedator</name>
    <dbReference type="NCBI Taxonomy" id="2316724"/>
    <lineage>
        <taxon>Bacteria</taxon>
        <taxon>Pseudomonadati</taxon>
        <taxon>Myxococcota</taxon>
        <taxon>Myxococcia</taxon>
        <taxon>Myxococcales</taxon>
        <taxon>Cystobacterineae</taxon>
        <taxon>Myxococcaceae</taxon>
        <taxon>Corallococcus</taxon>
    </lineage>
</organism>
<feature type="region of interest" description="Disordered" evidence="1">
    <location>
        <begin position="158"/>
        <end position="186"/>
    </location>
</feature>
<protein>
    <submittedName>
        <fullName evidence="3">Uncharacterized protein</fullName>
    </submittedName>
</protein>
<reference evidence="3 4" key="1">
    <citation type="submission" date="2018-09" db="EMBL/GenBank/DDBJ databases">
        <authorList>
            <person name="Livingstone P.G."/>
            <person name="Whitworth D.E."/>
        </authorList>
    </citation>
    <scope>NUCLEOTIDE SEQUENCE [LARGE SCALE GENOMIC DNA]</scope>
    <source>
        <strain evidence="3 4">CA031B</strain>
    </source>
</reference>
<keyword evidence="4" id="KW-1185">Reference proteome</keyword>
<evidence type="ECO:0000313" key="4">
    <source>
        <dbReference type="Proteomes" id="UP000278907"/>
    </source>
</evidence>
<sequence length="186" mass="19652">MSVPWRRADGAAAGLLRGLLGLLGGLGGGLLGGLLARGLGLGLGLRLGLGLHFTGRGSRRGSFGLRLGGGSLRGDRRRLRLGSRCGRPGTCLTRGRAGDAPLRRGRPLPPGGRRRRAEQHHRRHSELEPARANHVPLPSLPPAGEDFYCLRATVPDGSATPPSVSRPCDRRRGIPMPDLMRGMAPP</sequence>
<name>A0ABX9QKY0_9BACT</name>
<feature type="region of interest" description="Disordered" evidence="1">
    <location>
        <begin position="90"/>
        <end position="136"/>
    </location>
</feature>
<evidence type="ECO:0000313" key="3">
    <source>
        <dbReference type="EMBL" id="RKI11962.1"/>
    </source>
</evidence>
<dbReference type="Proteomes" id="UP000278907">
    <property type="component" value="Unassembled WGS sequence"/>
</dbReference>
<dbReference type="EMBL" id="RAWI01000055">
    <property type="protein sequence ID" value="RKI11962.1"/>
    <property type="molecule type" value="Genomic_DNA"/>
</dbReference>
<gene>
    <name evidence="3" type="ORF">D7Y13_10100</name>
</gene>
<feature type="compositionally biased region" description="Basic residues" evidence="1">
    <location>
        <begin position="112"/>
        <end position="124"/>
    </location>
</feature>
<evidence type="ECO:0000256" key="1">
    <source>
        <dbReference type="SAM" id="MobiDB-lite"/>
    </source>
</evidence>
<feature type="transmembrane region" description="Helical" evidence="2">
    <location>
        <begin position="12"/>
        <end position="36"/>
    </location>
</feature>
<accession>A0ABX9QKY0</accession>
<comment type="caution">
    <text evidence="3">The sequence shown here is derived from an EMBL/GenBank/DDBJ whole genome shotgun (WGS) entry which is preliminary data.</text>
</comment>
<evidence type="ECO:0000256" key="2">
    <source>
        <dbReference type="SAM" id="Phobius"/>
    </source>
</evidence>
<proteinExistence type="predicted"/>
<keyword evidence="2" id="KW-0812">Transmembrane</keyword>
<keyword evidence="2" id="KW-0472">Membrane</keyword>
<keyword evidence="2" id="KW-1133">Transmembrane helix</keyword>